<feature type="transmembrane region" description="Helical" evidence="5">
    <location>
        <begin position="173"/>
        <end position="191"/>
    </location>
</feature>
<comment type="subcellular location">
    <subcellularLocation>
        <location evidence="1">Cell membrane</location>
        <topology evidence="1">Multi-pass membrane protein</topology>
    </subcellularLocation>
</comment>
<feature type="transmembrane region" description="Helical" evidence="5">
    <location>
        <begin position="12"/>
        <end position="35"/>
    </location>
</feature>
<organism evidence="7 8">
    <name type="scientific">Brevibacterium paucivorans</name>
    <dbReference type="NCBI Taxonomy" id="170994"/>
    <lineage>
        <taxon>Bacteria</taxon>
        <taxon>Bacillati</taxon>
        <taxon>Actinomycetota</taxon>
        <taxon>Actinomycetes</taxon>
        <taxon>Micrococcales</taxon>
        <taxon>Brevibacteriaceae</taxon>
        <taxon>Brevibacterium</taxon>
    </lineage>
</organism>
<evidence type="ECO:0000256" key="2">
    <source>
        <dbReference type="ARBA" id="ARBA00022692"/>
    </source>
</evidence>
<dbReference type="GO" id="GO:0005886">
    <property type="term" value="C:plasma membrane"/>
    <property type="evidence" value="ECO:0007669"/>
    <property type="project" value="UniProtKB-SubCell"/>
</dbReference>
<evidence type="ECO:0000313" key="8">
    <source>
        <dbReference type="Proteomes" id="UP000235598"/>
    </source>
</evidence>
<feature type="transmembrane region" description="Helical" evidence="5">
    <location>
        <begin position="79"/>
        <end position="98"/>
    </location>
</feature>
<dbReference type="SUPFAM" id="SSF103473">
    <property type="entry name" value="MFS general substrate transporter"/>
    <property type="match status" value="1"/>
</dbReference>
<dbReference type="PANTHER" id="PTHR42718:SF39">
    <property type="entry name" value="ACTINORHODIN TRANSPORTER-RELATED"/>
    <property type="match status" value="1"/>
</dbReference>
<dbReference type="PRINTS" id="PR01036">
    <property type="entry name" value="TCRTETB"/>
</dbReference>
<feature type="domain" description="Major facilitator superfamily (MFS) profile" evidence="6">
    <location>
        <begin position="13"/>
        <end position="466"/>
    </location>
</feature>
<name>A0A2N6VQ32_9MICO</name>
<dbReference type="CDD" id="cd17321">
    <property type="entry name" value="MFS_MMR_MDR_like"/>
    <property type="match status" value="1"/>
</dbReference>
<keyword evidence="2 5" id="KW-0812">Transmembrane</keyword>
<evidence type="ECO:0000256" key="1">
    <source>
        <dbReference type="ARBA" id="ARBA00004651"/>
    </source>
</evidence>
<dbReference type="GO" id="GO:0022857">
    <property type="term" value="F:transmembrane transporter activity"/>
    <property type="evidence" value="ECO:0007669"/>
    <property type="project" value="InterPro"/>
</dbReference>
<feature type="transmembrane region" description="Helical" evidence="5">
    <location>
        <begin position="338"/>
        <end position="359"/>
    </location>
</feature>
<dbReference type="PANTHER" id="PTHR42718">
    <property type="entry name" value="MAJOR FACILITATOR SUPERFAMILY MULTIDRUG TRANSPORTER MFSC"/>
    <property type="match status" value="1"/>
</dbReference>
<dbReference type="InterPro" id="IPR020846">
    <property type="entry name" value="MFS_dom"/>
</dbReference>
<proteinExistence type="predicted"/>
<evidence type="ECO:0000256" key="4">
    <source>
        <dbReference type="ARBA" id="ARBA00023136"/>
    </source>
</evidence>
<feature type="transmembrane region" description="Helical" evidence="5">
    <location>
        <begin position="203"/>
        <end position="226"/>
    </location>
</feature>
<feature type="transmembrane region" description="Helical" evidence="5">
    <location>
        <begin position="304"/>
        <end position="326"/>
    </location>
</feature>
<dbReference type="Proteomes" id="UP000235598">
    <property type="component" value="Unassembled WGS sequence"/>
</dbReference>
<evidence type="ECO:0000259" key="6">
    <source>
        <dbReference type="PROSITE" id="PS50850"/>
    </source>
</evidence>
<dbReference type="EMBL" id="PNHK01000001">
    <property type="protein sequence ID" value="PMD06236.1"/>
    <property type="molecule type" value="Genomic_DNA"/>
</dbReference>
<reference evidence="7 8" key="1">
    <citation type="submission" date="2017-09" db="EMBL/GenBank/DDBJ databases">
        <title>Bacterial strain isolated from the female urinary microbiota.</title>
        <authorList>
            <person name="Thomas-White K."/>
            <person name="Kumar N."/>
            <person name="Forster S."/>
            <person name="Putonti C."/>
            <person name="Lawley T."/>
            <person name="Wolfe A.J."/>
        </authorList>
    </citation>
    <scope>NUCLEOTIDE SEQUENCE [LARGE SCALE GENOMIC DNA]</scope>
    <source>
        <strain evidence="7 8">UMB1301</strain>
    </source>
</reference>
<dbReference type="AlphaFoldDB" id="A0A2N6VQ32"/>
<gene>
    <name evidence="7" type="ORF">CJ199_02365</name>
</gene>
<dbReference type="InterPro" id="IPR011701">
    <property type="entry name" value="MFS"/>
</dbReference>
<feature type="transmembrane region" description="Helical" evidence="5">
    <location>
        <begin position="137"/>
        <end position="161"/>
    </location>
</feature>
<protein>
    <submittedName>
        <fullName evidence="7">MFS transporter</fullName>
    </submittedName>
</protein>
<feature type="transmembrane region" description="Helical" evidence="5">
    <location>
        <begin position="278"/>
        <end position="298"/>
    </location>
</feature>
<dbReference type="InterPro" id="IPR036259">
    <property type="entry name" value="MFS_trans_sf"/>
</dbReference>
<sequence length="469" mass="49301">MSSGEMTLEQRRLLGVALVPLLSALLSVSIVNVVLPSVQSTIGASNSGLQWVLAGYTLAFGVVLVPAGRAGDVYGRGRLFIAGLVLFGAGSLVAGLAPNTLVLNLARVGMGLGSGLLNPQTVGLIQQFFTGKQRGVAFGLFGATVGVSVAIGPVLGGVLIALLGPEWGWRSSFLVNVPIVVFAIILAFLWFPQGAWRALKSGVPDIDPVGTMIFTLAILFVMLPFLQHESGLAYLLLPVGLSMFAAWAMWERHYTKRGRQPMVDLALFRTPSFANGTLLITLQFTGVTSVWVIVAVFLQQGHDFTAFEAGMIGLPAAVLSIFTSRWSGSRVFTYGRKLVVMGIVVVLVGLIGTASVALLNRSFDVSVWWMMIPLTLVGGAQGVVISPNQTLSLNDVPVAYAGSAGGVIQAGQRLGTAVGIASITGVFFGFEQALGWDGTFALSFAIISVIVALAGCVGVYDMVKGRRAR</sequence>
<feature type="transmembrane region" description="Helical" evidence="5">
    <location>
        <begin position="232"/>
        <end position="250"/>
    </location>
</feature>
<keyword evidence="4 5" id="KW-0472">Membrane</keyword>
<evidence type="ECO:0000313" key="7">
    <source>
        <dbReference type="EMBL" id="PMD06236.1"/>
    </source>
</evidence>
<dbReference type="OrthoDB" id="7375466at2"/>
<dbReference type="Pfam" id="PF07690">
    <property type="entry name" value="MFS_1"/>
    <property type="match status" value="1"/>
</dbReference>
<evidence type="ECO:0000256" key="5">
    <source>
        <dbReference type="SAM" id="Phobius"/>
    </source>
</evidence>
<keyword evidence="3 5" id="KW-1133">Transmembrane helix</keyword>
<accession>A0A2N6VQ32</accession>
<dbReference type="PROSITE" id="PS50850">
    <property type="entry name" value="MFS"/>
    <property type="match status" value="1"/>
</dbReference>
<dbReference type="Gene3D" id="1.20.1720.10">
    <property type="entry name" value="Multidrug resistance protein D"/>
    <property type="match status" value="1"/>
</dbReference>
<dbReference type="RefSeq" id="WP_102237888.1">
    <property type="nucleotide sequence ID" value="NZ_PNHK01000001.1"/>
</dbReference>
<dbReference type="Gene3D" id="1.20.1250.20">
    <property type="entry name" value="MFS general substrate transporter like domains"/>
    <property type="match status" value="1"/>
</dbReference>
<feature type="transmembrane region" description="Helical" evidence="5">
    <location>
        <begin position="440"/>
        <end position="463"/>
    </location>
</feature>
<evidence type="ECO:0000256" key="3">
    <source>
        <dbReference type="ARBA" id="ARBA00022989"/>
    </source>
</evidence>
<feature type="transmembrane region" description="Helical" evidence="5">
    <location>
        <begin position="365"/>
        <end position="385"/>
    </location>
</feature>
<comment type="caution">
    <text evidence="7">The sequence shown here is derived from an EMBL/GenBank/DDBJ whole genome shotgun (WGS) entry which is preliminary data.</text>
</comment>
<feature type="transmembrane region" description="Helical" evidence="5">
    <location>
        <begin position="47"/>
        <end position="67"/>
    </location>
</feature>